<gene>
    <name evidence="1" type="ORF">ACFFGN_18105</name>
</gene>
<name>A0ABV6QPB0_9ACTN</name>
<keyword evidence="2" id="KW-1185">Reference proteome</keyword>
<dbReference type="Proteomes" id="UP001589890">
    <property type="component" value="Unassembled WGS sequence"/>
</dbReference>
<evidence type="ECO:0000313" key="2">
    <source>
        <dbReference type="Proteomes" id="UP001589890"/>
    </source>
</evidence>
<dbReference type="EMBL" id="JBHLTC010000020">
    <property type="protein sequence ID" value="MFC0625998.1"/>
    <property type="molecule type" value="Genomic_DNA"/>
</dbReference>
<dbReference type="RefSeq" id="WP_380049011.1">
    <property type="nucleotide sequence ID" value="NZ_JBHLTC010000020.1"/>
</dbReference>
<accession>A0ABV6QPB0</accession>
<evidence type="ECO:0000313" key="1">
    <source>
        <dbReference type="EMBL" id="MFC0625998.1"/>
    </source>
</evidence>
<organism evidence="1 2">
    <name type="scientific">Kribbella deserti</name>
    <dbReference type="NCBI Taxonomy" id="1926257"/>
    <lineage>
        <taxon>Bacteria</taxon>
        <taxon>Bacillati</taxon>
        <taxon>Actinomycetota</taxon>
        <taxon>Actinomycetes</taxon>
        <taxon>Propionibacteriales</taxon>
        <taxon>Kribbellaceae</taxon>
        <taxon>Kribbella</taxon>
    </lineage>
</organism>
<sequence>MVIAVGGLSLPSSVPAARAAGSVSSSLSLTAPASGVYGSTIKLTGMLWRTGTSTKLPNTLVYLQRSVRGQNKFGNLTTTRTSSTGTYAFSIRQAYAYEYRTYFAGSPTYRPAYSPVRYPVTNRYLGFSSIATIDAESGQLRATGQAIPAPPAGTPVYLQRYSPESKTWAYLASGRTVTDGKVTVEAKQPGSIGSYRLAIGGLWPYGTGISATRRFAHYVWRGAFTKPAQVTGDGTFTLSTPTQDPRRYAFYAEQTVKDGVLRIYPAAAGCKQARSYTSNRVTGGPTNIILTGSISLSPTQQLNESGQLGTAAGAGLSLATPANPDHDFSNGSLKHSLHLEGSSNALFGTLELRCAN</sequence>
<proteinExistence type="predicted"/>
<protein>
    <recommendedName>
        <fullName evidence="3">Carboxypeptidase regulatory-like domain-containing protein</fullName>
    </recommendedName>
</protein>
<comment type="caution">
    <text evidence="1">The sequence shown here is derived from an EMBL/GenBank/DDBJ whole genome shotgun (WGS) entry which is preliminary data.</text>
</comment>
<evidence type="ECO:0008006" key="3">
    <source>
        <dbReference type="Google" id="ProtNLM"/>
    </source>
</evidence>
<reference evidence="1 2" key="1">
    <citation type="submission" date="2024-09" db="EMBL/GenBank/DDBJ databases">
        <authorList>
            <person name="Sun Q."/>
            <person name="Mori K."/>
        </authorList>
    </citation>
    <scope>NUCLEOTIDE SEQUENCE [LARGE SCALE GENOMIC DNA]</scope>
    <source>
        <strain evidence="1 2">CGMCC 1.15906</strain>
    </source>
</reference>